<evidence type="ECO:0000256" key="2">
    <source>
        <dbReference type="SAM" id="MobiDB-lite"/>
    </source>
</evidence>
<feature type="compositionally biased region" description="Basic and acidic residues" evidence="2">
    <location>
        <begin position="120"/>
        <end position="135"/>
    </location>
</feature>
<feature type="coiled-coil region" evidence="1">
    <location>
        <begin position="153"/>
        <end position="180"/>
    </location>
</feature>
<dbReference type="EMBL" id="JAANIT010000316">
    <property type="protein sequence ID" value="KAG1549081.1"/>
    <property type="molecule type" value="Genomic_DNA"/>
</dbReference>
<sequence>MKLFKKKSKGNLYAPSSDLPSVHRKPPIQPDQLESKLAMPKPRRMRMKEVWNRPEDEKTQVECLPFSSSVHADRTQGGDGQTTRSFSMIHPLPAVDSHEEDNESDTTYRSARASLSTPDSTDKGDATPPEPDKLAPSKPNSPAVNTDDRGQLLQALKARIVRMERQRASEMAERQRMERDWLDNKREMMEALIETQRQLTLLLKQTVRATRSSSVSNPEASLAGRRLSASVPRSQGHRAKRPEWTRLSSLDAYEAYADVPRYPVSRVNRKYQ</sequence>
<gene>
    <name evidence="3" type="ORF">G6F51_003276</name>
</gene>
<evidence type="ECO:0000313" key="3">
    <source>
        <dbReference type="EMBL" id="KAG1549081.1"/>
    </source>
</evidence>
<feature type="region of interest" description="Disordered" evidence="2">
    <location>
        <begin position="214"/>
        <end position="243"/>
    </location>
</feature>
<dbReference type="Proteomes" id="UP000717996">
    <property type="component" value="Unassembled WGS sequence"/>
</dbReference>
<feature type="compositionally biased region" description="Polar residues" evidence="2">
    <location>
        <begin position="105"/>
        <end position="119"/>
    </location>
</feature>
<reference evidence="3" key="1">
    <citation type="journal article" date="2020" name="Microb. Genom.">
        <title>Genetic diversity of clinical and environmental Mucorales isolates obtained from an investigation of mucormycosis cases among solid organ transplant recipients.</title>
        <authorList>
            <person name="Nguyen M.H."/>
            <person name="Kaul D."/>
            <person name="Muto C."/>
            <person name="Cheng S.J."/>
            <person name="Richter R.A."/>
            <person name="Bruno V.M."/>
            <person name="Liu G."/>
            <person name="Beyhan S."/>
            <person name="Sundermann A.J."/>
            <person name="Mounaud S."/>
            <person name="Pasculle A.W."/>
            <person name="Nierman W.C."/>
            <person name="Driscoll E."/>
            <person name="Cumbie R."/>
            <person name="Clancy C.J."/>
            <person name="Dupont C.L."/>
        </authorList>
    </citation>
    <scope>NUCLEOTIDE SEQUENCE</scope>
    <source>
        <strain evidence="3">GL16</strain>
    </source>
</reference>
<dbReference type="AlphaFoldDB" id="A0A9P6YI11"/>
<comment type="caution">
    <text evidence="3">The sequence shown here is derived from an EMBL/GenBank/DDBJ whole genome shotgun (WGS) entry which is preliminary data.</text>
</comment>
<keyword evidence="1" id="KW-0175">Coiled coil</keyword>
<evidence type="ECO:0000313" key="4">
    <source>
        <dbReference type="Proteomes" id="UP000717996"/>
    </source>
</evidence>
<feature type="region of interest" description="Disordered" evidence="2">
    <location>
        <begin position="1"/>
        <end position="152"/>
    </location>
</feature>
<protein>
    <submittedName>
        <fullName evidence="3">Uncharacterized protein</fullName>
    </submittedName>
</protein>
<name>A0A9P6YI11_RHIOR</name>
<accession>A0A9P6YI11</accession>
<proteinExistence type="predicted"/>
<dbReference type="OrthoDB" id="2224782at2759"/>
<organism evidence="3 4">
    <name type="scientific">Rhizopus oryzae</name>
    <name type="common">Mucormycosis agent</name>
    <name type="synonym">Rhizopus arrhizus var. delemar</name>
    <dbReference type="NCBI Taxonomy" id="64495"/>
    <lineage>
        <taxon>Eukaryota</taxon>
        <taxon>Fungi</taxon>
        <taxon>Fungi incertae sedis</taxon>
        <taxon>Mucoromycota</taxon>
        <taxon>Mucoromycotina</taxon>
        <taxon>Mucoromycetes</taxon>
        <taxon>Mucorales</taxon>
        <taxon>Mucorineae</taxon>
        <taxon>Rhizopodaceae</taxon>
        <taxon>Rhizopus</taxon>
    </lineage>
</organism>
<feature type="compositionally biased region" description="Basic and acidic residues" evidence="2">
    <location>
        <begin position="47"/>
        <end position="60"/>
    </location>
</feature>
<evidence type="ECO:0000256" key="1">
    <source>
        <dbReference type="SAM" id="Coils"/>
    </source>
</evidence>